<name>D3DXR8_CUPMC</name>
<evidence type="ECO:0000313" key="2">
    <source>
        <dbReference type="EMBL" id="ADC45088.1"/>
    </source>
</evidence>
<evidence type="ECO:0000313" key="3">
    <source>
        <dbReference type="Proteomes" id="UP000002429"/>
    </source>
</evidence>
<dbReference type="EMBL" id="CP000352">
    <property type="protein sequence ID" value="ADC45088.1"/>
    <property type="molecule type" value="Genomic_DNA"/>
</dbReference>
<feature type="transmembrane region" description="Helical" evidence="1">
    <location>
        <begin position="15"/>
        <end position="35"/>
    </location>
</feature>
<proteinExistence type="predicted"/>
<dbReference type="KEGG" id="rme:Rmet_6480"/>
<keyword evidence="1" id="KW-1133">Transmembrane helix</keyword>
<dbReference type="HOGENOM" id="CLU_3315843_0_0_4"/>
<sequence>MHEDKVFFTKVMDRFLTVLTLVSVGTMGGAMYELLKRSQ</sequence>
<keyword evidence="3" id="KW-1185">Reference proteome</keyword>
<accession>D3DXR8</accession>
<organism evidence="2 3">
    <name type="scientific">Cupriavidus metallidurans (strain ATCC 43123 / DSM 2839 / NBRC 102507 / CH34)</name>
    <name type="common">Ralstonia metallidurans</name>
    <dbReference type="NCBI Taxonomy" id="266264"/>
    <lineage>
        <taxon>Bacteria</taxon>
        <taxon>Pseudomonadati</taxon>
        <taxon>Pseudomonadota</taxon>
        <taxon>Betaproteobacteria</taxon>
        <taxon>Burkholderiales</taxon>
        <taxon>Burkholderiaceae</taxon>
        <taxon>Cupriavidus</taxon>
    </lineage>
</organism>
<dbReference type="Proteomes" id="UP000002429">
    <property type="component" value="Chromosome"/>
</dbReference>
<keyword evidence="1" id="KW-0472">Membrane</keyword>
<dbReference type="AlphaFoldDB" id="D3DXR8"/>
<reference evidence="3" key="1">
    <citation type="journal article" date="2010" name="PLoS ONE">
        <title>The complete genome sequence of Cupriavidus metallidurans strain CH34, a master survivalist in harsh and anthropogenic environments.</title>
        <authorList>
            <person name="Janssen P.J."/>
            <person name="Van Houdt R."/>
            <person name="Moors H."/>
            <person name="Monsieurs P."/>
            <person name="Morin N."/>
            <person name="Michaux A."/>
            <person name="Benotmane M.A."/>
            <person name="Leys N."/>
            <person name="Vallaeys T."/>
            <person name="Lapidus A."/>
            <person name="Monchy S."/>
            <person name="Medigue C."/>
            <person name="Taghavi S."/>
            <person name="McCorkle S."/>
            <person name="Dunn J."/>
            <person name="van der Lelie D."/>
            <person name="Mergeay M."/>
        </authorList>
    </citation>
    <scope>NUCLEOTIDE SEQUENCE [LARGE SCALE GENOMIC DNA]</scope>
    <source>
        <strain evidence="3">ATCC 43123 / DSM 2839 / NBRC 102507 / CH34</strain>
    </source>
</reference>
<keyword evidence="1" id="KW-0812">Transmembrane</keyword>
<evidence type="ECO:0000256" key="1">
    <source>
        <dbReference type="SAM" id="Phobius"/>
    </source>
</evidence>
<gene>
    <name evidence="2" type="ordered locus">Rmet_6480</name>
</gene>
<protein>
    <submittedName>
        <fullName evidence="2">Uncharacterized protein</fullName>
    </submittedName>
</protein>